<name>A0A1A9GL64_9ACTN</name>
<evidence type="ECO:0000256" key="2">
    <source>
        <dbReference type="ARBA" id="ARBA00022475"/>
    </source>
</evidence>
<reference evidence="9 10" key="1">
    <citation type="submission" date="2016-03" db="EMBL/GenBank/DDBJ databases">
        <title>Complete genome sequence of a soil Actinobacterium, Nocardioides dokdonensis FR1436.</title>
        <authorList>
            <person name="Kwon S.-K."/>
            <person name="Kim K."/>
            <person name="Kim J.F."/>
        </authorList>
    </citation>
    <scope>NUCLEOTIDE SEQUENCE [LARGE SCALE GENOMIC DNA]</scope>
    <source>
        <strain evidence="9 10">FR1436</strain>
    </source>
</reference>
<dbReference type="RefSeq" id="WP_157519989.1">
    <property type="nucleotide sequence ID" value="NZ_CP015079.1"/>
</dbReference>
<dbReference type="GO" id="GO:0005886">
    <property type="term" value="C:plasma membrane"/>
    <property type="evidence" value="ECO:0007669"/>
    <property type="project" value="UniProtKB-SubCell"/>
</dbReference>
<feature type="transmembrane region" description="Helical" evidence="8">
    <location>
        <begin position="66"/>
        <end position="82"/>
    </location>
</feature>
<feature type="transmembrane region" description="Helical" evidence="8">
    <location>
        <begin position="138"/>
        <end position="156"/>
    </location>
</feature>
<feature type="transmembrane region" description="Helical" evidence="8">
    <location>
        <begin position="43"/>
        <end position="60"/>
    </location>
</feature>
<keyword evidence="2" id="KW-1003">Cell membrane</keyword>
<dbReference type="GO" id="GO:0071555">
    <property type="term" value="P:cell wall organization"/>
    <property type="evidence" value="ECO:0007669"/>
    <property type="project" value="TreeGrafter"/>
</dbReference>
<dbReference type="STRING" id="1300347.I601_1754"/>
<dbReference type="AlphaFoldDB" id="A0A1A9GL64"/>
<dbReference type="OrthoDB" id="9783652at2"/>
<dbReference type="GO" id="GO:0044038">
    <property type="term" value="P:cell wall macromolecule biosynthetic process"/>
    <property type="evidence" value="ECO:0007669"/>
    <property type="project" value="TreeGrafter"/>
</dbReference>
<dbReference type="PANTHER" id="PTHR22926:SF3">
    <property type="entry name" value="UNDECAPRENYL-PHOSPHATE ALPHA-N-ACETYLGLUCOSAMINYL 1-PHOSPHATE TRANSFERASE"/>
    <property type="match status" value="1"/>
</dbReference>
<feature type="transmembrane region" description="Helical" evidence="8">
    <location>
        <begin position="6"/>
        <end position="22"/>
    </location>
</feature>
<dbReference type="GO" id="GO:0009103">
    <property type="term" value="P:lipopolysaccharide biosynthetic process"/>
    <property type="evidence" value="ECO:0007669"/>
    <property type="project" value="TreeGrafter"/>
</dbReference>
<protein>
    <submittedName>
        <fullName evidence="9">Putative undecaprenyl-phosphate N-acetylglucosaminyl 1-phosphate transferase</fullName>
        <ecNumber evidence="9">2.7.8.33</ecNumber>
    </submittedName>
</protein>
<keyword evidence="7" id="KW-0460">Magnesium</keyword>
<evidence type="ECO:0000256" key="3">
    <source>
        <dbReference type="ARBA" id="ARBA00022679"/>
    </source>
</evidence>
<feature type="binding site" evidence="7">
    <location>
        <position position="194"/>
    </location>
    <ligand>
        <name>Mg(2+)</name>
        <dbReference type="ChEBI" id="CHEBI:18420"/>
    </ligand>
</feature>
<evidence type="ECO:0000313" key="9">
    <source>
        <dbReference type="EMBL" id="ANH38185.1"/>
    </source>
</evidence>
<feature type="transmembrane region" description="Helical" evidence="8">
    <location>
        <begin position="290"/>
        <end position="312"/>
    </location>
</feature>
<evidence type="ECO:0000256" key="1">
    <source>
        <dbReference type="ARBA" id="ARBA00004651"/>
    </source>
</evidence>
<evidence type="ECO:0000256" key="7">
    <source>
        <dbReference type="PIRSR" id="PIRSR600715-1"/>
    </source>
</evidence>
<dbReference type="Pfam" id="PF00953">
    <property type="entry name" value="Glycos_transf_4"/>
    <property type="match status" value="1"/>
</dbReference>
<feature type="binding site" evidence="7">
    <location>
        <position position="134"/>
    </location>
    <ligand>
        <name>Mg(2+)</name>
        <dbReference type="ChEBI" id="CHEBI:18420"/>
    </ligand>
</feature>
<comment type="subcellular location">
    <subcellularLocation>
        <location evidence="1">Cell membrane</location>
        <topology evidence="1">Multi-pass membrane protein</topology>
    </subcellularLocation>
</comment>
<dbReference type="KEGG" id="ndk:I601_1754"/>
<accession>A0A1A9GL64</accession>
<dbReference type="Proteomes" id="UP000077868">
    <property type="component" value="Chromosome"/>
</dbReference>
<feature type="transmembrane region" description="Helical" evidence="8">
    <location>
        <begin position="162"/>
        <end position="183"/>
    </location>
</feature>
<dbReference type="EMBL" id="CP015079">
    <property type="protein sequence ID" value="ANH38185.1"/>
    <property type="molecule type" value="Genomic_DNA"/>
</dbReference>
<organism evidence="9 10">
    <name type="scientific">Nocardioides dokdonensis FR1436</name>
    <dbReference type="NCBI Taxonomy" id="1300347"/>
    <lineage>
        <taxon>Bacteria</taxon>
        <taxon>Bacillati</taxon>
        <taxon>Actinomycetota</taxon>
        <taxon>Actinomycetes</taxon>
        <taxon>Propionibacteriales</taxon>
        <taxon>Nocardioidaceae</taxon>
        <taxon>Nocardioides</taxon>
    </lineage>
</organism>
<feature type="transmembrane region" description="Helical" evidence="8">
    <location>
        <begin position="258"/>
        <end position="284"/>
    </location>
</feature>
<dbReference type="PATRIC" id="fig|1300347.3.peg.1753"/>
<keyword evidence="5 8" id="KW-1133">Transmembrane helix</keyword>
<proteinExistence type="predicted"/>
<dbReference type="InterPro" id="IPR000715">
    <property type="entry name" value="Glycosyl_transferase_4"/>
</dbReference>
<keyword evidence="6 8" id="KW-0472">Membrane</keyword>
<comment type="cofactor">
    <cofactor evidence="7">
        <name>Mg(2+)</name>
        <dbReference type="ChEBI" id="CHEBI:18420"/>
    </cofactor>
</comment>
<feature type="transmembrane region" description="Helical" evidence="8">
    <location>
        <begin position="195"/>
        <end position="212"/>
    </location>
</feature>
<keyword evidence="4 8" id="KW-0812">Transmembrane</keyword>
<keyword evidence="10" id="KW-1185">Reference proteome</keyword>
<evidence type="ECO:0000256" key="5">
    <source>
        <dbReference type="ARBA" id="ARBA00022989"/>
    </source>
</evidence>
<evidence type="ECO:0000313" key="10">
    <source>
        <dbReference type="Proteomes" id="UP000077868"/>
    </source>
</evidence>
<evidence type="ECO:0000256" key="8">
    <source>
        <dbReference type="SAM" id="Phobius"/>
    </source>
</evidence>
<evidence type="ECO:0000256" key="6">
    <source>
        <dbReference type="ARBA" id="ARBA00023136"/>
    </source>
</evidence>
<keyword evidence="3 9" id="KW-0808">Transferase</keyword>
<gene>
    <name evidence="9" type="primary">tagO</name>
    <name evidence="9" type="ORF">I601_1754</name>
</gene>
<keyword evidence="7" id="KW-0479">Metal-binding</keyword>
<dbReference type="EC" id="2.7.8.33" evidence="9"/>
<dbReference type="PANTHER" id="PTHR22926">
    <property type="entry name" value="PHOSPHO-N-ACETYLMURAMOYL-PENTAPEPTIDE-TRANSFERASE"/>
    <property type="match status" value="1"/>
</dbReference>
<evidence type="ECO:0000256" key="4">
    <source>
        <dbReference type="ARBA" id="ARBA00022692"/>
    </source>
</evidence>
<sequence length="319" mass="32899">MNSFFISLALTLILVGVFILLLRDNFVDVPNARSSHRRSIPRGGGVAVVAAIAGVSALTVDLGAGMVGLVTAACVLAAVGLIDDWRSLPSSIRLFAQLMTTSVLAVLLVASGEASWWLVLPLAVGMTGFVNAFNFMDGVNGISGLNAAAIGLWWAWAGNAEGQSAIAALGLILAGAAIGFLPWNIPKARVFLGDAGSYGIGVLIAGLSALAVVEGLPWWWALAPLVVYGADTGWALVKRARAGKPLAEAHRGHVYQRLVDGGWPHIAAATACAGATILVCLAAGAARVSLAWWAVALVALIVMAYLSSARLVETARRGS</sequence>
<dbReference type="GO" id="GO:0046872">
    <property type="term" value="F:metal ion binding"/>
    <property type="evidence" value="ECO:0007669"/>
    <property type="project" value="UniProtKB-KW"/>
</dbReference>
<dbReference type="GO" id="GO:0036380">
    <property type="term" value="F:UDP-N-acetylglucosamine-undecaprenyl-phosphate N-acetylglucosaminephosphotransferase activity"/>
    <property type="evidence" value="ECO:0007669"/>
    <property type="project" value="UniProtKB-EC"/>
</dbReference>